<proteinExistence type="predicted"/>
<dbReference type="InterPro" id="IPR026906">
    <property type="entry name" value="LRR_5"/>
</dbReference>
<feature type="compositionally biased region" description="Acidic residues" evidence="1">
    <location>
        <begin position="404"/>
        <end position="413"/>
    </location>
</feature>
<feature type="domain" description="BIG2" evidence="2">
    <location>
        <begin position="513"/>
        <end position="590"/>
    </location>
</feature>
<name>A0A255IDP1_9FIRM</name>
<dbReference type="Proteomes" id="UP000247523">
    <property type="component" value="Unassembled WGS sequence"/>
</dbReference>
<dbReference type="EMBL" id="QICS01000004">
    <property type="protein sequence ID" value="PXV91100.1"/>
    <property type="molecule type" value="Genomic_DNA"/>
</dbReference>
<dbReference type="SUPFAM" id="SSF49373">
    <property type="entry name" value="Invasin/intimin cell-adhesion fragments"/>
    <property type="match status" value="3"/>
</dbReference>
<gene>
    <name evidence="3" type="ORF">C8E03_104108</name>
    <name evidence="4" type="ORF">CG710_010935</name>
</gene>
<feature type="domain" description="BIG2" evidence="2">
    <location>
        <begin position="190"/>
        <end position="270"/>
    </location>
</feature>
<accession>A0A255IDP1</accession>
<reference evidence="3 6" key="2">
    <citation type="submission" date="2018-05" db="EMBL/GenBank/DDBJ databases">
        <title>Genomic Encyclopedia of Type Strains, Phase IV (KMG-IV): sequencing the most valuable type-strain genomes for metagenomic binning, comparative biology and taxonomic classification.</title>
        <authorList>
            <person name="Goeker M."/>
        </authorList>
    </citation>
    <scope>NUCLEOTIDE SEQUENCE [LARGE SCALE GENOMIC DNA]</scope>
    <source>
        <strain evidence="3 6">DSM 28816</strain>
    </source>
</reference>
<dbReference type="Gene3D" id="3.80.10.10">
    <property type="entry name" value="Ribonuclease Inhibitor"/>
    <property type="match status" value="1"/>
</dbReference>
<keyword evidence="5" id="KW-1185">Reference proteome</keyword>
<dbReference type="Pfam" id="PF02368">
    <property type="entry name" value="Big_2"/>
    <property type="match status" value="2"/>
</dbReference>
<evidence type="ECO:0000313" key="4">
    <source>
        <dbReference type="EMBL" id="RDY31190.1"/>
    </source>
</evidence>
<dbReference type="OrthoDB" id="1814867at2"/>
<dbReference type="RefSeq" id="WP_094377769.1">
    <property type="nucleotide sequence ID" value="NZ_NOKA02000020.1"/>
</dbReference>
<dbReference type="Pfam" id="PF13306">
    <property type="entry name" value="LRR_5"/>
    <property type="match status" value="1"/>
</dbReference>
<dbReference type="Proteomes" id="UP000216411">
    <property type="component" value="Unassembled WGS sequence"/>
</dbReference>
<evidence type="ECO:0000313" key="6">
    <source>
        <dbReference type="Proteomes" id="UP000247523"/>
    </source>
</evidence>
<sequence length="594" mass="64996">MREKIKKIGTAVFVIGIIFILKPCIQVIAETSTDEFTYTVNDTTKEATITGYTGTQEDLTIPNIIDGYKVISIGSKAFRSNNTIRSIIIPGEIETIDRLAFEWCDSLEKVIIKSGCKTIKSRAFSCKNLSYMEIPKSVTELEYLGDSINEVFSNTDSNKLKVYTAPESVAQTYMETYKSGYQYYYLDEYSPTSLEFSNPTITLNVGDTYTFSDSDFAVLPSTAFVTMPSSYTTSDQYVAYVSDGVLTARSEGSTLIKAAIGDEHLENSVTTTTLLTVKVVENRKKVECVSLNVDDIIEMYVGDTLQLQASVTPNDATYTSSWGTTNNNVVSVSDNGLITALSVGTEQVGYDTRSVFGNVYENNGKYVYIMVLEKPTSKTPLTPSPPESPTDAGDTDSSPPENTDNSEDIENIESTDNTDKIEKIKEGKITLNANKFNLQKGKSIKTLTLASNELEGDKIVNVTSSNKKIVKASLNGQTIVLKGIKAYKKYVTVSVTMLSGATATCRVKVINSAVKTKKLILSDKKLTLMKGERYKLTVTKNPISATDKITYQTNNKKVATVDKNGKIKAKKKGKATITVISASGKKAKCTVSVK</sequence>
<dbReference type="AlphaFoldDB" id="A0A255IDP1"/>
<organism evidence="4 5">
    <name type="scientific">Lachnotalea glycerini</name>
    <dbReference type="NCBI Taxonomy" id="1763509"/>
    <lineage>
        <taxon>Bacteria</taxon>
        <taxon>Bacillati</taxon>
        <taxon>Bacillota</taxon>
        <taxon>Clostridia</taxon>
        <taxon>Lachnospirales</taxon>
        <taxon>Lachnospiraceae</taxon>
        <taxon>Lachnotalea</taxon>
    </lineage>
</organism>
<reference evidence="4" key="3">
    <citation type="submission" date="2018-07" db="EMBL/GenBank/DDBJ databases">
        <authorList>
            <person name="Quirk P.G."/>
            <person name="Krulwich T.A."/>
        </authorList>
    </citation>
    <scope>NUCLEOTIDE SEQUENCE</scope>
    <source>
        <strain evidence="4">CCRI-19302</strain>
    </source>
</reference>
<evidence type="ECO:0000313" key="5">
    <source>
        <dbReference type="Proteomes" id="UP000216411"/>
    </source>
</evidence>
<evidence type="ECO:0000313" key="3">
    <source>
        <dbReference type="EMBL" id="PXV91100.1"/>
    </source>
</evidence>
<reference evidence="4 5" key="1">
    <citation type="journal article" date="2017" name="Genome Announc.">
        <title>Draft Genome Sequence of a Sporulating and Motile Strain of Lachnotalea glycerini Isolated from Water in Quebec City, Canada.</title>
        <authorList>
            <person name="Maheux A.F."/>
            <person name="Boudreau D.K."/>
            <person name="Berube E."/>
            <person name="Boissinot M."/>
            <person name="Raymond F."/>
            <person name="Brodeur S."/>
            <person name="Corbeil J."/>
            <person name="Isabel S."/>
            <person name="Omar R.F."/>
            <person name="Bergeron M.G."/>
        </authorList>
    </citation>
    <scope>NUCLEOTIDE SEQUENCE [LARGE SCALE GENOMIC DNA]</scope>
    <source>
        <strain evidence="4 5">CCRI-19302</strain>
    </source>
</reference>
<evidence type="ECO:0000259" key="2">
    <source>
        <dbReference type="SMART" id="SM00635"/>
    </source>
</evidence>
<dbReference type="InterPro" id="IPR003343">
    <property type="entry name" value="Big_2"/>
</dbReference>
<feature type="domain" description="BIG2" evidence="2">
    <location>
        <begin position="287"/>
        <end position="361"/>
    </location>
</feature>
<feature type="region of interest" description="Disordered" evidence="1">
    <location>
        <begin position="377"/>
        <end position="418"/>
    </location>
</feature>
<dbReference type="Gene3D" id="2.60.40.1080">
    <property type="match status" value="4"/>
</dbReference>
<dbReference type="EMBL" id="NOKA02000020">
    <property type="protein sequence ID" value="RDY31190.1"/>
    <property type="molecule type" value="Genomic_DNA"/>
</dbReference>
<comment type="caution">
    <text evidence="4">The sequence shown here is derived from an EMBL/GenBank/DDBJ whole genome shotgun (WGS) entry which is preliminary data.</text>
</comment>
<dbReference type="SMART" id="SM00635">
    <property type="entry name" value="BID_2"/>
    <property type="match status" value="3"/>
</dbReference>
<protein>
    <submittedName>
        <fullName evidence="3">Ig-like protein group 2</fullName>
    </submittedName>
</protein>
<dbReference type="InterPro" id="IPR008964">
    <property type="entry name" value="Invasin/intimin_cell_adhesion"/>
</dbReference>
<dbReference type="InterPro" id="IPR032675">
    <property type="entry name" value="LRR_dom_sf"/>
</dbReference>
<evidence type="ECO:0000256" key="1">
    <source>
        <dbReference type="SAM" id="MobiDB-lite"/>
    </source>
</evidence>